<keyword evidence="2" id="KW-1185">Reference proteome</keyword>
<proteinExistence type="predicted"/>
<dbReference type="Proteomes" id="UP000521872">
    <property type="component" value="Unassembled WGS sequence"/>
</dbReference>
<name>A0A8H4QHJ5_9AGAR</name>
<gene>
    <name evidence="1" type="ORF">D9613_007282</name>
</gene>
<organism evidence="1 2">
    <name type="scientific">Agrocybe pediades</name>
    <dbReference type="NCBI Taxonomy" id="84607"/>
    <lineage>
        <taxon>Eukaryota</taxon>
        <taxon>Fungi</taxon>
        <taxon>Dikarya</taxon>
        <taxon>Basidiomycota</taxon>
        <taxon>Agaricomycotina</taxon>
        <taxon>Agaricomycetes</taxon>
        <taxon>Agaricomycetidae</taxon>
        <taxon>Agaricales</taxon>
        <taxon>Agaricineae</taxon>
        <taxon>Strophariaceae</taxon>
        <taxon>Agrocybe</taxon>
    </lineage>
</organism>
<evidence type="ECO:0008006" key="3">
    <source>
        <dbReference type="Google" id="ProtNLM"/>
    </source>
</evidence>
<sequence length="510" mass="57811">MAANNPTDPFPEMDLPPLPNEIVFKILLMIPIVYLNMRKHPQATLINCASSARKISQLSSGCRDYFLKTPELWAQNIEWCHPNQQWFIITLERSQPLPLDVTFKLQRGYWRGNPTLPPEMKRNFNIAQKLFSTRIRTLDMYVMGGWRDLEIQLDLPLNTLEALSFACPKSSAETTVPFRGLILDTALFPSLDKAPALPRLRSLKLTGSLVPYPNPVYQHLQTLAVFDIRHQLSVPEWLQKLSYLTQLSNLTIKGSVKQLKDSVGEIEKIRLPKLESLSLAGKVGQPGIGMETFLTHILTRRGCSLYLSGRLNLEGSEYSSITNGLTVWLGRWRVDDYRSTAMHVSLDFDRIIFHNQWGEKPWPGLNFRISFGWPTEYFHKMDNDDLLCDIISDLATETIPILQQSFNVTRQLNIWTSRGQSVIPWTDFLGRFPAVTTLTLKERRIIKSSSGPGKEQLTTKSILSALDTSRVSGNASELEPTGGVIVPNLRKVIITGRKEGVSELDYSKAM</sequence>
<accession>A0A8H4QHJ5</accession>
<protein>
    <recommendedName>
        <fullName evidence="3">F-box domain-containing protein</fullName>
    </recommendedName>
</protein>
<dbReference type="AlphaFoldDB" id="A0A8H4QHJ5"/>
<dbReference type="EMBL" id="JAACJL010000058">
    <property type="protein sequence ID" value="KAF4611177.1"/>
    <property type="molecule type" value="Genomic_DNA"/>
</dbReference>
<reference evidence="1 2" key="1">
    <citation type="submission" date="2019-12" db="EMBL/GenBank/DDBJ databases">
        <authorList>
            <person name="Floudas D."/>
            <person name="Bentzer J."/>
            <person name="Ahren D."/>
            <person name="Johansson T."/>
            <person name="Persson P."/>
            <person name="Tunlid A."/>
        </authorList>
    </citation>
    <scope>NUCLEOTIDE SEQUENCE [LARGE SCALE GENOMIC DNA]</scope>
    <source>
        <strain evidence="1 2">CBS 102.39</strain>
    </source>
</reference>
<evidence type="ECO:0000313" key="1">
    <source>
        <dbReference type="EMBL" id="KAF4611177.1"/>
    </source>
</evidence>
<evidence type="ECO:0000313" key="2">
    <source>
        <dbReference type="Proteomes" id="UP000521872"/>
    </source>
</evidence>
<comment type="caution">
    <text evidence="1">The sequence shown here is derived from an EMBL/GenBank/DDBJ whole genome shotgun (WGS) entry which is preliminary data.</text>
</comment>